<comment type="caution">
    <text evidence="1">The sequence shown here is derived from an EMBL/GenBank/DDBJ whole genome shotgun (WGS) entry which is preliminary data.</text>
</comment>
<proteinExistence type="predicted"/>
<gene>
    <name evidence="1" type="ORF">HP507_15270</name>
</gene>
<protein>
    <submittedName>
        <fullName evidence="1">Uncharacterized protein</fullName>
    </submittedName>
</protein>
<accession>A0ABX2MHF4</accession>
<dbReference type="RefSeq" id="WP_175352648.1">
    <property type="nucleotide sequence ID" value="NZ_BAAAWQ010000001.1"/>
</dbReference>
<name>A0ABX2MHF4_9MICO</name>
<sequence length="46" mass="4951">MRGRRSPIGAFDWLGDAGPDAPLLSRTAQDLQRLQGPAALLEFDLG</sequence>
<reference evidence="1 2" key="1">
    <citation type="submission" date="2020-05" db="EMBL/GenBank/DDBJ databases">
        <title>Genome Sequencing of Type Strains.</title>
        <authorList>
            <person name="Lemaire J.F."/>
            <person name="Inderbitzin P."/>
            <person name="Gregorio O.A."/>
            <person name="Collins S.B."/>
            <person name="Wespe N."/>
            <person name="Knight-Connoni V."/>
        </authorList>
    </citation>
    <scope>NUCLEOTIDE SEQUENCE [LARGE SCALE GENOMIC DNA]</scope>
    <source>
        <strain evidence="1 2">ATCC 19096</strain>
    </source>
</reference>
<evidence type="ECO:0000313" key="1">
    <source>
        <dbReference type="EMBL" id="NUU15191.1"/>
    </source>
</evidence>
<dbReference type="Proteomes" id="UP000573001">
    <property type="component" value="Unassembled WGS sequence"/>
</dbReference>
<keyword evidence="2" id="KW-1185">Reference proteome</keyword>
<organism evidence="1 2">
    <name type="scientific">Curtobacterium pusillum</name>
    <dbReference type="NCBI Taxonomy" id="69373"/>
    <lineage>
        <taxon>Bacteria</taxon>
        <taxon>Bacillati</taxon>
        <taxon>Actinomycetota</taxon>
        <taxon>Actinomycetes</taxon>
        <taxon>Micrococcales</taxon>
        <taxon>Microbacteriaceae</taxon>
        <taxon>Curtobacterium</taxon>
    </lineage>
</organism>
<evidence type="ECO:0000313" key="2">
    <source>
        <dbReference type="Proteomes" id="UP000573001"/>
    </source>
</evidence>
<dbReference type="EMBL" id="JABMCE010000085">
    <property type="protein sequence ID" value="NUU15191.1"/>
    <property type="molecule type" value="Genomic_DNA"/>
</dbReference>